<proteinExistence type="predicted"/>
<feature type="compositionally biased region" description="Low complexity" evidence="1">
    <location>
        <begin position="12"/>
        <end position="23"/>
    </location>
</feature>
<accession>A0AAV7PYD1</accession>
<keyword evidence="3" id="KW-1185">Reference proteome</keyword>
<protein>
    <submittedName>
        <fullName evidence="2">Uncharacterized protein</fullName>
    </submittedName>
</protein>
<organism evidence="2 3">
    <name type="scientific">Pleurodeles waltl</name>
    <name type="common">Iberian ribbed newt</name>
    <dbReference type="NCBI Taxonomy" id="8319"/>
    <lineage>
        <taxon>Eukaryota</taxon>
        <taxon>Metazoa</taxon>
        <taxon>Chordata</taxon>
        <taxon>Craniata</taxon>
        <taxon>Vertebrata</taxon>
        <taxon>Euteleostomi</taxon>
        <taxon>Amphibia</taxon>
        <taxon>Batrachia</taxon>
        <taxon>Caudata</taxon>
        <taxon>Salamandroidea</taxon>
        <taxon>Salamandridae</taxon>
        <taxon>Pleurodelinae</taxon>
        <taxon>Pleurodeles</taxon>
    </lineage>
</organism>
<name>A0AAV7PYD1_PLEWA</name>
<feature type="region of interest" description="Disordered" evidence="1">
    <location>
        <begin position="1"/>
        <end position="58"/>
    </location>
</feature>
<dbReference type="EMBL" id="JANPWB010000011">
    <property type="protein sequence ID" value="KAJ1132262.1"/>
    <property type="molecule type" value="Genomic_DNA"/>
</dbReference>
<comment type="caution">
    <text evidence="2">The sequence shown here is derived from an EMBL/GenBank/DDBJ whole genome shotgun (WGS) entry which is preliminary data.</text>
</comment>
<feature type="region of interest" description="Disordered" evidence="1">
    <location>
        <begin position="139"/>
        <end position="215"/>
    </location>
</feature>
<dbReference type="AlphaFoldDB" id="A0AAV7PYD1"/>
<evidence type="ECO:0000256" key="1">
    <source>
        <dbReference type="SAM" id="MobiDB-lite"/>
    </source>
</evidence>
<reference evidence="2" key="1">
    <citation type="journal article" date="2022" name="bioRxiv">
        <title>Sequencing and chromosome-scale assembly of the giantPleurodeles waltlgenome.</title>
        <authorList>
            <person name="Brown T."/>
            <person name="Elewa A."/>
            <person name="Iarovenko S."/>
            <person name="Subramanian E."/>
            <person name="Araus A.J."/>
            <person name="Petzold A."/>
            <person name="Susuki M."/>
            <person name="Suzuki K.-i.T."/>
            <person name="Hayashi T."/>
            <person name="Toyoda A."/>
            <person name="Oliveira C."/>
            <person name="Osipova E."/>
            <person name="Leigh N.D."/>
            <person name="Simon A."/>
            <person name="Yun M.H."/>
        </authorList>
    </citation>
    <scope>NUCLEOTIDE SEQUENCE</scope>
    <source>
        <strain evidence="2">20211129_DDA</strain>
        <tissue evidence="2">Liver</tissue>
    </source>
</reference>
<evidence type="ECO:0000313" key="2">
    <source>
        <dbReference type="EMBL" id="KAJ1132262.1"/>
    </source>
</evidence>
<sequence length="224" mass="23204">MTLGNNGPHHLSSQSSGPSDPFSVTRPSRGQGLMATAVQDRREPQSRCGPNRPKRPHRLCITHLASGPAVHLVPKGPGGIQPLPPDSPKPNHAAPRAARPAPGPGGRSHASTLLFCGPSPRPRTSVARLLLPRSTRLSLLSPLPLGQGSADRSSDRPAGAAGPGQPHTPISRVPQVPPAAQPGSPRRPASHLLKCSALPPDLRGTPLTLGDALTDGAWDRCAAK</sequence>
<dbReference type="Proteomes" id="UP001066276">
    <property type="component" value="Chromosome 7"/>
</dbReference>
<gene>
    <name evidence="2" type="ORF">NDU88_010588</name>
</gene>
<evidence type="ECO:0000313" key="3">
    <source>
        <dbReference type="Proteomes" id="UP001066276"/>
    </source>
</evidence>
<feature type="region of interest" description="Disordered" evidence="1">
    <location>
        <begin position="70"/>
        <end position="119"/>
    </location>
</feature>